<proteinExistence type="inferred from homology"/>
<dbReference type="Gene3D" id="3.40.50.2300">
    <property type="match status" value="2"/>
</dbReference>
<comment type="caution">
    <text evidence="6">The sequence shown here is derived from an EMBL/GenBank/DDBJ whole genome shotgun (WGS) entry which is preliminary data.</text>
</comment>
<evidence type="ECO:0000256" key="3">
    <source>
        <dbReference type="ARBA" id="ARBA00022729"/>
    </source>
</evidence>
<dbReference type="EMBL" id="DVMU01000202">
    <property type="protein sequence ID" value="HIU34749.1"/>
    <property type="molecule type" value="Genomic_DNA"/>
</dbReference>
<organism evidence="6 7">
    <name type="scientific">Candidatus Pullichristensenella excrementigallinarum</name>
    <dbReference type="NCBI Taxonomy" id="2840907"/>
    <lineage>
        <taxon>Bacteria</taxon>
        <taxon>Bacillati</taxon>
        <taxon>Bacillota</taxon>
        <taxon>Clostridia</taxon>
        <taxon>Candidatus Pullichristensenella</taxon>
    </lineage>
</organism>
<feature type="domain" description="Periplasmic binding protein" evidence="5">
    <location>
        <begin position="30"/>
        <end position="286"/>
    </location>
</feature>
<comment type="similarity">
    <text evidence="2">Belongs to the bacterial solute-binding protein 2 family.</text>
</comment>
<evidence type="ECO:0000313" key="6">
    <source>
        <dbReference type="EMBL" id="HIU34749.1"/>
    </source>
</evidence>
<dbReference type="GO" id="GO:0030313">
    <property type="term" value="C:cell envelope"/>
    <property type="evidence" value="ECO:0007669"/>
    <property type="project" value="UniProtKB-SubCell"/>
</dbReference>
<evidence type="ECO:0000256" key="1">
    <source>
        <dbReference type="ARBA" id="ARBA00004196"/>
    </source>
</evidence>
<reference evidence="6" key="2">
    <citation type="journal article" date="2021" name="PeerJ">
        <title>Extensive microbial diversity within the chicken gut microbiome revealed by metagenomics and culture.</title>
        <authorList>
            <person name="Gilroy R."/>
            <person name="Ravi A."/>
            <person name="Getino M."/>
            <person name="Pursley I."/>
            <person name="Horton D.L."/>
            <person name="Alikhan N.F."/>
            <person name="Baker D."/>
            <person name="Gharbi K."/>
            <person name="Hall N."/>
            <person name="Watson M."/>
            <person name="Adriaenssens E.M."/>
            <person name="Foster-Nyarko E."/>
            <person name="Jarju S."/>
            <person name="Secka A."/>
            <person name="Antonio M."/>
            <person name="Oren A."/>
            <person name="Chaudhuri R.R."/>
            <person name="La Ragione R."/>
            <person name="Hildebrand F."/>
            <person name="Pallen M.J."/>
        </authorList>
    </citation>
    <scope>NUCLEOTIDE SEQUENCE</scope>
    <source>
        <strain evidence="6">ChiHcec3-11533</strain>
    </source>
</reference>
<gene>
    <name evidence="6" type="ORF">IAB02_09315</name>
</gene>
<evidence type="ECO:0000256" key="2">
    <source>
        <dbReference type="ARBA" id="ARBA00007639"/>
    </source>
</evidence>
<dbReference type="GO" id="GO:0030246">
    <property type="term" value="F:carbohydrate binding"/>
    <property type="evidence" value="ECO:0007669"/>
    <property type="project" value="UniProtKB-ARBA"/>
</dbReference>
<dbReference type="Pfam" id="PF13407">
    <property type="entry name" value="Peripla_BP_4"/>
    <property type="match status" value="1"/>
</dbReference>
<accession>A0A9D1LCK6</accession>
<dbReference type="SUPFAM" id="SSF53822">
    <property type="entry name" value="Periplasmic binding protein-like I"/>
    <property type="match status" value="1"/>
</dbReference>
<comment type="subcellular location">
    <subcellularLocation>
        <location evidence="1">Cell envelope</location>
    </subcellularLocation>
</comment>
<dbReference type="Proteomes" id="UP000824072">
    <property type="component" value="Unassembled WGS sequence"/>
</dbReference>
<protein>
    <submittedName>
        <fullName evidence="6">Sugar ABC transporter substrate-binding protein</fullName>
    </submittedName>
</protein>
<dbReference type="InterPro" id="IPR025997">
    <property type="entry name" value="SBP_2_dom"/>
</dbReference>
<dbReference type="InterPro" id="IPR028082">
    <property type="entry name" value="Peripla_BP_I"/>
</dbReference>
<evidence type="ECO:0000259" key="5">
    <source>
        <dbReference type="Pfam" id="PF13407"/>
    </source>
</evidence>
<dbReference type="CDD" id="cd01536">
    <property type="entry name" value="PBP1_ABC_sugar_binding-like"/>
    <property type="match status" value="1"/>
</dbReference>
<keyword evidence="3 4" id="KW-0732">Signal</keyword>
<feature type="signal peptide" evidence="4">
    <location>
        <begin position="1"/>
        <end position="21"/>
    </location>
</feature>
<dbReference type="PANTHER" id="PTHR46847:SF1">
    <property type="entry name" value="D-ALLOSE-BINDING PERIPLASMIC PROTEIN-RELATED"/>
    <property type="match status" value="1"/>
</dbReference>
<evidence type="ECO:0000313" key="7">
    <source>
        <dbReference type="Proteomes" id="UP000824072"/>
    </source>
</evidence>
<reference evidence="6" key="1">
    <citation type="submission" date="2020-10" db="EMBL/GenBank/DDBJ databases">
        <authorList>
            <person name="Gilroy R."/>
        </authorList>
    </citation>
    <scope>NUCLEOTIDE SEQUENCE</scope>
    <source>
        <strain evidence="6">ChiHcec3-11533</strain>
    </source>
</reference>
<sequence>MKRILTLVLALLVIALPCAFAEESRGTVYWCANNTANEFSVNMAKYCEEIGNSYGWEVIVLDADSDVATQLSNVEKAIAADAAAIFIDPVSTDGLNTVLLSAINDHDIPVICIHGGTSNQEELTAFVACDMYTGGMIEMQMCVDDLGGKGKIAIIRATEGHDVANNITDGYYAVLENYPDIEVVYTGVGDWGADSATPFAETWLTADPDIDAIVCNNDGMALGVRPIIHSMGLEDSCKLYGLDAISEARNYIRDENCCYAGSIMMDTYAEFEAGFDILEKYYNGEEFENQVVIDPVGVNASNIDELFPDD</sequence>
<dbReference type="AlphaFoldDB" id="A0A9D1LCK6"/>
<name>A0A9D1LCK6_9FIRM</name>
<dbReference type="PANTHER" id="PTHR46847">
    <property type="entry name" value="D-ALLOSE-BINDING PERIPLASMIC PROTEIN-RELATED"/>
    <property type="match status" value="1"/>
</dbReference>
<feature type="chain" id="PRO_5038800669" evidence="4">
    <location>
        <begin position="22"/>
        <end position="310"/>
    </location>
</feature>
<evidence type="ECO:0000256" key="4">
    <source>
        <dbReference type="SAM" id="SignalP"/>
    </source>
</evidence>